<dbReference type="PANTHER" id="PTHR43227:SF9">
    <property type="entry name" value="SN-GLYCEROL-3-PHOSPHATE TRANSPORT SYSTEM PERMEASE PROTEIN UGPA"/>
    <property type="match status" value="1"/>
</dbReference>
<keyword evidence="5" id="KW-1003">Cell membrane</keyword>
<organism evidence="13 14">
    <name type="scientific">Salmonella enterica I</name>
    <dbReference type="NCBI Taxonomy" id="59201"/>
    <lineage>
        <taxon>Bacteria</taxon>
        <taxon>Pseudomonadati</taxon>
        <taxon>Pseudomonadota</taxon>
        <taxon>Gammaproteobacteria</taxon>
        <taxon>Enterobacterales</taxon>
        <taxon>Enterobacteriaceae</taxon>
        <taxon>Salmonella</taxon>
    </lineage>
</organism>
<keyword evidence="9 11" id="KW-0472">Membrane</keyword>
<dbReference type="Proteomes" id="UP000255509">
    <property type="component" value="Unassembled WGS sequence"/>
</dbReference>
<evidence type="ECO:0000313" key="13">
    <source>
        <dbReference type="EMBL" id="SUH12912.1"/>
    </source>
</evidence>
<dbReference type="Gene3D" id="1.10.3720.10">
    <property type="entry name" value="MetI-like"/>
    <property type="match status" value="2"/>
</dbReference>
<feature type="transmembrane region" description="Helical" evidence="11">
    <location>
        <begin position="45"/>
        <end position="67"/>
    </location>
</feature>
<evidence type="ECO:0000256" key="4">
    <source>
        <dbReference type="ARBA" id="ARBA00022448"/>
    </source>
</evidence>
<reference evidence="13 14" key="1">
    <citation type="submission" date="2018-06" db="EMBL/GenBank/DDBJ databases">
        <authorList>
            <consortium name="Pathogen Informatics"/>
            <person name="Doyle S."/>
        </authorList>
    </citation>
    <scope>NUCLEOTIDE SEQUENCE [LARGE SCALE GENOMIC DNA]</scope>
    <source>
        <strain evidence="13 14">NCTC8258</strain>
    </source>
</reference>
<gene>
    <name evidence="13" type="primary">ugpA_2</name>
    <name evidence="13" type="ORF">NCTC8258_00531</name>
</gene>
<evidence type="ECO:0000259" key="12">
    <source>
        <dbReference type="PROSITE" id="PS50928"/>
    </source>
</evidence>
<evidence type="ECO:0000256" key="5">
    <source>
        <dbReference type="ARBA" id="ARBA00022475"/>
    </source>
</evidence>
<dbReference type="PROSITE" id="PS50928">
    <property type="entry name" value="ABC_TM1"/>
    <property type="match status" value="1"/>
</dbReference>
<dbReference type="InterPro" id="IPR000515">
    <property type="entry name" value="MetI-like"/>
</dbReference>
<keyword evidence="8 11" id="KW-1133">Transmembrane helix</keyword>
<dbReference type="NCBIfam" id="NF007852">
    <property type="entry name" value="PRK10561.1"/>
    <property type="match status" value="1"/>
</dbReference>
<evidence type="ECO:0000256" key="9">
    <source>
        <dbReference type="ARBA" id="ARBA00023136"/>
    </source>
</evidence>
<dbReference type="AlphaFoldDB" id="A0A379W0X4"/>
<proteinExistence type="inferred from homology"/>
<accession>A0A379W0X4</accession>
<keyword evidence="6" id="KW-0997">Cell inner membrane</keyword>
<evidence type="ECO:0000256" key="3">
    <source>
        <dbReference type="ARBA" id="ARBA00011557"/>
    </source>
</evidence>
<evidence type="ECO:0000256" key="11">
    <source>
        <dbReference type="RuleBase" id="RU363032"/>
    </source>
</evidence>
<feature type="transmembrane region" description="Helical" evidence="11">
    <location>
        <begin position="96"/>
        <end position="114"/>
    </location>
</feature>
<feature type="domain" description="ABC transmembrane type-1" evidence="12">
    <location>
        <begin position="1"/>
        <end position="170"/>
    </location>
</feature>
<evidence type="ECO:0000256" key="7">
    <source>
        <dbReference type="ARBA" id="ARBA00022692"/>
    </source>
</evidence>
<dbReference type="InterPro" id="IPR050809">
    <property type="entry name" value="UgpAE/MalFG_permease"/>
</dbReference>
<dbReference type="CDD" id="cd06261">
    <property type="entry name" value="TM_PBP2"/>
    <property type="match status" value="1"/>
</dbReference>
<dbReference type="GO" id="GO:0005886">
    <property type="term" value="C:plasma membrane"/>
    <property type="evidence" value="ECO:0007669"/>
    <property type="project" value="UniProtKB-SubCell"/>
</dbReference>
<evidence type="ECO:0000256" key="6">
    <source>
        <dbReference type="ARBA" id="ARBA00022519"/>
    </source>
</evidence>
<comment type="similarity">
    <text evidence="2">Belongs to the binding-protein-dependent transport system permease family. UgpAE subfamily.</text>
</comment>
<evidence type="ECO:0000313" key="14">
    <source>
        <dbReference type="Proteomes" id="UP000255509"/>
    </source>
</evidence>
<feature type="transmembrane region" description="Helical" evidence="11">
    <location>
        <begin position="293"/>
        <end position="312"/>
    </location>
</feature>
<name>A0A379W0X4_SALET</name>
<feature type="transmembrane region" description="Helical" evidence="11">
    <location>
        <begin position="262"/>
        <end position="286"/>
    </location>
</feature>
<sequence>MPSRPAVAAVLWIFLFNPGRGLITHFLGEFGYDWNHAQNSGQAMFLVVFASVWKQISYNFLFFFAALQSIPRSLVEAAAIDGAGPIRRFFRLSLPLIAPVSFFLLVVNLVYAFFDTFPVIDAATAGGPVQATTTLIYKIYREGFTGLDLSASAAQSVVLMFLVIILTVVQFRYVESKVRYQMIENRRGLTIFSHTMLILGIAVILFPLYVAFVAATLDDRAVFETPMTLLPGTQLLENIKTIWVNGVGVNSAPFWLMMLNSFIMAFSITVGKITVSMLSAFAIVWFRFPLRNLFFWMIFITLMLPVEVRIFPTVEVIANLKMLDSYAV</sequence>
<dbReference type="InterPro" id="IPR035906">
    <property type="entry name" value="MetI-like_sf"/>
</dbReference>
<keyword evidence="4 11" id="KW-0813">Transport</keyword>
<dbReference type="SUPFAM" id="SSF161098">
    <property type="entry name" value="MetI-like"/>
    <property type="match status" value="2"/>
</dbReference>
<evidence type="ECO:0000256" key="1">
    <source>
        <dbReference type="ARBA" id="ARBA00004429"/>
    </source>
</evidence>
<keyword evidence="7 11" id="KW-0812">Transmembrane</keyword>
<protein>
    <recommendedName>
        <fullName evidence="10">sn-glycerol-3-phosphate transport system permease protein UgpA</fullName>
    </recommendedName>
</protein>
<evidence type="ECO:0000256" key="10">
    <source>
        <dbReference type="ARBA" id="ARBA00040780"/>
    </source>
</evidence>
<feature type="transmembrane region" description="Helical" evidence="11">
    <location>
        <begin position="153"/>
        <end position="174"/>
    </location>
</feature>
<dbReference type="GO" id="GO:0055085">
    <property type="term" value="P:transmembrane transport"/>
    <property type="evidence" value="ECO:0007669"/>
    <property type="project" value="InterPro"/>
</dbReference>
<comment type="subcellular location">
    <subcellularLocation>
        <location evidence="1">Cell inner membrane</location>
        <topology evidence="1">Multi-pass membrane protein</topology>
    </subcellularLocation>
    <subcellularLocation>
        <location evidence="11">Cell membrane</location>
        <topology evidence="11">Multi-pass membrane protein</topology>
    </subcellularLocation>
</comment>
<dbReference type="EMBL" id="UGXS01000004">
    <property type="protein sequence ID" value="SUH12912.1"/>
    <property type="molecule type" value="Genomic_DNA"/>
</dbReference>
<comment type="subunit">
    <text evidence="3">The complex is composed of two ATP-binding proteins (UgpC), two transmembrane proteins (UgpA and UgpE) and a solute-binding protein (UgpB).</text>
</comment>
<feature type="transmembrane region" description="Helical" evidence="11">
    <location>
        <begin position="195"/>
        <end position="217"/>
    </location>
</feature>
<dbReference type="Pfam" id="PF00528">
    <property type="entry name" value="BPD_transp_1"/>
    <property type="match status" value="1"/>
</dbReference>
<evidence type="ECO:0000256" key="8">
    <source>
        <dbReference type="ARBA" id="ARBA00022989"/>
    </source>
</evidence>
<dbReference type="PANTHER" id="PTHR43227">
    <property type="entry name" value="BLL4140 PROTEIN"/>
    <property type="match status" value="1"/>
</dbReference>
<evidence type="ECO:0000256" key="2">
    <source>
        <dbReference type="ARBA" id="ARBA00008852"/>
    </source>
</evidence>